<reference evidence="1 2" key="1">
    <citation type="submission" date="2019-03" db="EMBL/GenBank/DDBJ databases">
        <title>Genomic Encyclopedia of Type Strains, Phase IV (KMG-IV): sequencing the most valuable type-strain genomes for metagenomic binning, comparative biology and taxonomic classification.</title>
        <authorList>
            <person name="Goeker M."/>
        </authorList>
    </citation>
    <scope>NUCLEOTIDE SEQUENCE [LARGE SCALE GENOMIC DNA]</scope>
    <source>
        <strain evidence="1 2">DSM 11603</strain>
    </source>
</reference>
<dbReference type="OrthoDB" id="8117437at2"/>
<gene>
    <name evidence="1" type="ORF">DES43_1546</name>
</gene>
<evidence type="ECO:0000313" key="2">
    <source>
        <dbReference type="Proteomes" id="UP000294958"/>
    </source>
</evidence>
<proteinExistence type="predicted"/>
<accession>A0A4R6Y4C9</accession>
<keyword evidence="2" id="KW-1185">Reference proteome</keyword>
<dbReference type="EMBL" id="SNZF01000054">
    <property type="protein sequence ID" value="TDR28919.1"/>
    <property type="molecule type" value="Genomic_DNA"/>
</dbReference>
<dbReference type="AlphaFoldDB" id="A0A4R6Y4C9"/>
<name>A0A4R6Y4C9_9HYPH</name>
<dbReference type="RefSeq" id="WP_133676299.1">
    <property type="nucleotide sequence ID" value="NZ_SNZF01000054.1"/>
</dbReference>
<organism evidence="1 2">
    <name type="scientific">Aquamicrobium defluvii</name>
    <dbReference type="NCBI Taxonomy" id="69279"/>
    <lineage>
        <taxon>Bacteria</taxon>
        <taxon>Pseudomonadati</taxon>
        <taxon>Pseudomonadota</taxon>
        <taxon>Alphaproteobacteria</taxon>
        <taxon>Hyphomicrobiales</taxon>
        <taxon>Phyllobacteriaceae</taxon>
        <taxon>Aquamicrobium</taxon>
    </lineage>
</organism>
<protein>
    <submittedName>
        <fullName evidence="1">Uncharacterized protein</fullName>
    </submittedName>
</protein>
<sequence length="97" mass="10723">MSEMVERVAKAIYEASPFKMTEGPYDRQSDLYKRNCRLLARAAIEAMREPTDAMVDVGQDAFAEGINMVAGHPEPSDEASYQTYIAMIDAALSEVEG</sequence>
<comment type="caution">
    <text evidence="1">The sequence shown here is derived from an EMBL/GenBank/DDBJ whole genome shotgun (WGS) entry which is preliminary data.</text>
</comment>
<evidence type="ECO:0000313" key="1">
    <source>
        <dbReference type="EMBL" id="TDR28919.1"/>
    </source>
</evidence>
<dbReference type="Proteomes" id="UP000294958">
    <property type="component" value="Unassembled WGS sequence"/>
</dbReference>